<comment type="caution">
    <text evidence="6">The sequence shown here is derived from an EMBL/GenBank/DDBJ whole genome shotgun (WGS) entry which is preliminary data.</text>
</comment>
<keyword evidence="2 4" id="KW-0238">DNA-binding</keyword>
<feature type="DNA-binding region" description="H-T-H motif" evidence="4">
    <location>
        <begin position="40"/>
        <end position="59"/>
    </location>
</feature>
<dbReference type="GO" id="GO:0000976">
    <property type="term" value="F:transcription cis-regulatory region binding"/>
    <property type="evidence" value="ECO:0007669"/>
    <property type="project" value="TreeGrafter"/>
</dbReference>
<evidence type="ECO:0000256" key="3">
    <source>
        <dbReference type="ARBA" id="ARBA00023163"/>
    </source>
</evidence>
<dbReference type="Proteomes" id="UP000321328">
    <property type="component" value="Unassembled WGS sequence"/>
</dbReference>
<dbReference type="EMBL" id="BJVI01000036">
    <property type="protein sequence ID" value="GEL19391.1"/>
    <property type="molecule type" value="Genomic_DNA"/>
</dbReference>
<dbReference type="InterPro" id="IPR023772">
    <property type="entry name" value="DNA-bd_HTH_TetR-type_CS"/>
</dbReference>
<reference evidence="6 7" key="1">
    <citation type="submission" date="2019-07" db="EMBL/GenBank/DDBJ databases">
        <title>Whole genome shotgun sequence of Pseudonocardia asaccharolytica NBRC 16224.</title>
        <authorList>
            <person name="Hosoyama A."/>
            <person name="Uohara A."/>
            <person name="Ohji S."/>
            <person name="Ichikawa N."/>
        </authorList>
    </citation>
    <scope>NUCLEOTIDE SEQUENCE [LARGE SCALE GENOMIC DNA]</scope>
    <source>
        <strain evidence="6 7">NBRC 16224</strain>
    </source>
</reference>
<dbReference type="PANTHER" id="PTHR30055:SF234">
    <property type="entry name" value="HTH-TYPE TRANSCRIPTIONAL REGULATOR BETI"/>
    <property type="match status" value="1"/>
</dbReference>
<evidence type="ECO:0000259" key="5">
    <source>
        <dbReference type="PROSITE" id="PS50977"/>
    </source>
</evidence>
<dbReference type="Gene3D" id="1.10.10.60">
    <property type="entry name" value="Homeodomain-like"/>
    <property type="match status" value="1"/>
</dbReference>
<dbReference type="PRINTS" id="PR00455">
    <property type="entry name" value="HTHTETR"/>
</dbReference>
<name>A0A511D3M9_9PSEU</name>
<proteinExistence type="predicted"/>
<dbReference type="PROSITE" id="PS01081">
    <property type="entry name" value="HTH_TETR_1"/>
    <property type="match status" value="1"/>
</dbReference>
<dbReference type="SUPFAM" id="SSF46689">
    <property type="entry name" value="Homeodomain-like"/>
    <property type="match status" value="1"/>
</dbReference>
<evidence type="ECO:0000256" key="2">
    <source>
        <dbReference type="ARBA" id="ARBA00023125"/>
    </source>
</evidence>
<gene>
    <name evidence="6" type="ORF">PA7_32280</name>
</gene>
<evidence type="ECO:0000256" key="1">
    <source>
        <dbReference type="ARBA" id="ARBA00023015"/>
    </source>
</evidence>
<dbReference type="InterPro" id="IPR009057">
    <property type="entry name" value="Homeodomain-like_sf"/>
</dbReference>
<accession>A0A511D3M9</accession>
<dbReference type="GO" id="GO:0003700">
    <property type="term" value="F:DNA-binding transcription factor activity"/>
    <property type="evidence" value="ECO:0007669"/>
    <property type="project" value="TreeGrafter"/>
</dbReference>
<dbReference type="InterPro" id="IPR050109">
    <property type="entry name" value="HTH-type_TetR-like_transc_reg"/>
</dbReference>
<dbReference type="PANTHER" id="PTHR30055">
    <property type="entry name" value="HTH-TYPE TRANSCRIPTIONAL REGULATOR RUTR"/>
    <property type="match status" value="1"/>
</dbReference>
<feature type="domain" description="HTH tetR-type" evidence="5">
    <location>
        <begin position="17"/>
        <end position="77"/>
    </location>
</feature>
<evidence type="ECO:0000256" key="4">
    <source>
        <dbReference type="PROSITE-ProRule" id="PRU00335"/>
    </source>
</evidence>
<sequence>MAGSVKRRRYRSTIPRGQARAAVLAAAGRLFAERGFQATSIEDIAAAAGVARPTVFTAVGGKSVILKEVVDIALAGDEEEVAVSDRPWFREMIDQPDPRRMLRLHARNIRTMYERVAGVYCAVEAAAAAADPEAGALWETLQAQRLAGSRTVAAALTGKATLRAGYDEEAVTDTLWSLGAPMIYRKVVLERGWSPQRYEEWIADALCRMFLPD</sequence>
<evidence type="ECO:0000313" key="7">
    <source>
        <dbReference type="Proteomes" id="UP000321328"/>
    </source>
</evidence>
<protein>
    <submittedName>
        <fullName evidence="6">TetR family transcriptional regulator</fullName>
    </submittedName>
</protein>
<dbReference type="Gene3D" id="1.10.357.10">
    <property type="entry name" value="Tetracycline Repressor, domain 2"/>
    <property type="match status" value="1"/>
</dbReference>
<dbReference type="AlphaFoldDB" id="A0A511D3M9"/>
<evidence type="ECO:0000313" key="6">
    <source>
        <dbReference type="EMBL" id="GEL19391.1"/>
    </source>
</evidence>
<keyword evidence="1" id="KW-0805">Transcription regulation</keyword>
<dbReference type="Pfam" id="PF00440">
    <property type="entry name" value="TetR_N"/>
    <property type="match status" value="1"/>
</dbReference>
<dbReference type="RefSeq" id="WP_051232115.1">
    <property type="nucleotide sequence ID" value="NZ_AUII01000002.1"/>
</dbReference>
<keyword evidence="7" id="KW-1185">Reference proteome</keyword>
<dbReference type="InterPro" id="IPR001647">
    <property type="entry name" value="HTH_TetR"/>
</dbReference>
<dbReference type="PROSITE" id="PS50977">
    <property type="entry name" value="HTH_TETR_2"/>
    <property type="match status" value="1"/>
</dbReference>
<dbReference type="OrthoDB" id="4823039at2"/>
<organism evidence="6 7">
    <name type="scientific">Pseudonocardia asaccharolytica DSM 44247 = NBRC 16224</name>
    <dbReference type="NCBI Taxonomy" id="1123024"/>
    <lineage>
        <taxon>Bacteria</taxon>
        <taxon>Bacillati</taxon>
        <taxon>Actinomycetota</taxon>
        <taxon>Actinomycetes</taxon>
        <taxon>Pseudonocardiales</taxon>
        <taxon>Pseudonocardiaceae</taxon>
        <taxon>Pseudonocardia</taxon>
    </lineage>
</organism>
<keyword evidence="3" id="KW-0804">Transcription</keyword>